<evidence type="ECO:0000313" key="3">
    <source>
        <dbReference type="Proteomes" id="UP001589575"/>
    </source>
</evidence>
<feature type="compositionally biased region" description="Basic residues" evidence="1">
    <location>
        <begin position="69"/>
        <end position="99"/>
    </location>
</feature>
<dbReference type="Proteomes" id="UP001589575">
    <property type="component" value="Unassembled WGS sequence"/>
</dbReference>
<sequence length="105" mass="12376">MDEEARCCAQILLTQHGGVSCPRQRRVGVVAGPVGITDKTRIASRNHRRHHRRDSHAHARDTPPPGQHPRPRRPRRPRCSDRRRRHRCHSCQSRHRRRGRDLETR</sequence>
<organism evidence="2 3">
    <name type="scientific">Citricoccus parietis</name>
    <dbReference type="NCBI Taxonomy" id="592307"/>
    <lineage>
        <taxon>Bacteria</taxon>
        <taxon>Bacillati</taxon>
        <taxon>Actinomycetota</taxon>
        <taxon>Actinomycetes</taxon>
        <taxon>Micrococcales</taxon>
        <taxon>Micrococcaceae</taxon>
        <taxon>Citricoccus</taxon>
    </lineage>
</organism>
<protein>
    <submittedName>
        <fullName evidence="2">Uncharacterized protein</fullName>
    </submittedName>
</protein>
<feature type="region of interest" description="Disordered" evidence="1">
    <location>
        <begin position="33"/>
        <end position="105"/>
    </location>
</feature>
<proteinExistence type="predicted"/>
<gene>
    <name evidence="2" type="ORF">ACFFX0_03060</name>
</gene>
<accession>A0ABV5FU54</accession>
<comment type="caution">
    <text evidence="2">The sequence shown here is derived from an EMBL/GenBank/DDBJ whole genome shotgun (WGS) entry which is preliminary data.</text>
</comment>
<feature type="compositionally biased region" description="Basic residues" evidence="1">
    <location>
        <begin position="42"/>
        <end position="55"/>
    </location>
</feature>
<reference evidence="2 3" key="1">
    <citation type="submission" date="2024-09" db="EMBL/GenBank/DDBJ databases">
        <authorList>
            <person name="Sun Q."/>
            <person name="Mori K."/>
        </authorList>
    </citation>
    <scope>NUCLEOTIDE SEQUENCE [LARGE SCALE GENOMIC DNA]</scope>
    <source>
        <strain evidence="2 3">CCM 7609</strain>
    </source>
</reference>
<evidence type="ECO:0000313" key="2">
    <source>
        <dbReference type="EMBL" id="MFB9070222.1"/>
    </source>
</evidence>
<evidence type="ECO:0000256" key="1">
    <source>
        <dbReference type="SAM" id="MobiDB-lite"/>
    </source>
</evidence>
<name>A0ABV5FU54_9MICC</name>
<dbReference type="PROSITE" id="PS51257">
    <property type="entry name" value="PROKAR_LIPOPROTEIN"/>
    <property type="match status" value="1"/>
</dbReference>
<dbReference type="EMBL" id="JBHMFI010000001">
    <property type="protein sequence ID" value="MFB9070222.1"/>
    <property type="molecule type" value="Genomic_DNA"/>
</dbReference>
<keyword evidence="3" id="KW-1185">Reference proteome</keyword>